<accession>A0A9N9EUP2</accession>
<proteinExistence type="predicted"/>
<dbReference type="PANTHER" id="PTHR24345">
    <property type="entry name" value="SERINE/THREONINE-PROTEIN KINASE PLK"/>
    <property type="match status" value="1"/>
</dbReference>
<dbReference type="PROSITE" id="PS50011">
    <property type="entry name" value="PROTEIN_KINASE_DOM"/>
    <property type="match status" value="1"/>
</dbReference>
<dbReference type="InterPro" id="IPR011009">
    <property type="entry name" value="Kinase-like_dom_sf"/>
</dbReference>
<sequence>MGNECTKIRKSEKKPKMLRWNLINEECDIAQLNAPETTFNEQYDYMLNRIKESNRLNNDEKKAAEENIAFMRDRENLIRLKEIKYPCKSGKCKKLGYTKLFCEHCVRKFLVDNFPNWTSGSKIIDDAIQDAQINLPFPRYIVEWIPYDDLDHEKTKYKAKGGFATIYTTIWKKGVIMSFNSKKQEFERGEPGIVILKNLSNGKNTDERFLKEIGTHISLTSKGYTVATCYGITRNPVTGDYILVLANYEQDLRSYIKNSYNKITWKETYQIFYNISEDLYNMHRDGLVHCDLHCGNILKSKGNLFQISDFGVSGPVGKERTVVYGMPPFIAPEVLENRNYTTKSDIYSIGMLMYYVAAGQNPFECNNQTLNLDILNGHRPLIPSGLPQNFQHVIELCWNQNPDKRPSAEDLYYFFLSEYEAESKNPTPKNVTFPNKVTTNIYEGESTLHPTMSHKASLVTDSYPSQSKDNVTISVESPNPDATKKVDSLADDNSDFFEQFRQNNQNKKPRLIKKGHLVKLSQPN</sequence>
<dbReference type="OrthoDB" id="346907at2759"/>
<dbReference type="Gene3D" id="1.10.510.10">
    <property type="entry name" value="Transferase(Phosphotransferase) domain 1"/>
    <property type="match status" value="1"/>
</dbReference>
<comment type="caution">
    <text evidence="2">The sequence shown here is derived from an EMBL/GenBank/DDBJ whole genome shotgun (WGS) entry which is preliminary data.</text>
</comment>
<dbReference type="GO" id="GO:0005524">
    <property type="term" value="F:ATP binding"/>
    <property type="evidence" value="ECO:0007669"/>
    <property type="project" value="InterPro"/>
</dbReference>
<dbReference type="GO" id="GO:0004672">
    <property type="term" value="F:protein kinase activity"/>
    <property type="evidence" value="ECO:0007669"/>
    <property type="project" value="InterPro"/>
</dbReference>
<dbReference type="Pfam" id="PF07714">
    <property type="entry name" value="PK_Tyr_Ser-Thr"/>
    <property type="match status" value="1"/>
</dbReference>
<evidence type="ECO:0000313" key="3">
    <source>
        <dbReference type="Proteomes" id="UP000789405"/>
    </source>
</evidence>
<organism evidence="2 3">
    <name type="scientific">Dentiscutata erythropus</name>
    <dbReference type="NCBI Taxonomy" id="1348616"/>
    <lineage>
        <taxon>Eukaryota</taxon>
        <taxon>Fungi</taxon>
        <taxon>Fungi incertae sedis</taxon>
        <taxon>Mucoromycota</taxon>
        <taxon>Glomeromycotina</taxon>
        <taxon>Glomeromycetes</taxon>
        <taxon>Diversisporales</taxon>
        <taxon>Gigasporaceae</taxon>
        <taxon>Dentiscutata</taxon>
    </lineage>
</organism>
<protein>
    <submittedName>
        <fullName evidence="2">13112_t:CDS:1</fullName>
    </submittedName>
</protein>
<dbReference type="Proteomes" id="UP000789405">
    <property type="component" value="Unassembled WGS sequence"/>
</dbReference>
<name>A0A9N9EUP2_9GLOM</name>
<dbReference type="InterPro" id="IPR000719">
    <property type="entry name" value="Prot_kinase_dom"/>
</dbReference>
<evidence type="ECO:0000313" key="2">
    <source>
        <dbReference type="EMBL" id="CAG8692834.1"/>
    </source>
</evidence>
<dbReference type="AlphaFoldDB" id="A0A9N9EUP2"/>
<dbReference type="SUPFAM" id="SSF56112">
    <property type="entry name" value="Protein kinase-like (PK-like)"/>
    <property type="match status" value="1"/>
</dbReference>
<dbReference type="GO" id="GO:0005634">
    <property type="term" value="C:nucleus"/>
    <property type="evidence" value="ECO:0007669"/>
    <property type="project" value="TreeGrafter"/>
</dbReference>
<gene>
    <name evidence="2" type="ORF">DERYTH_LOCUS12490</name>
</gene>
<keyword evidence="3" id="KW-1185">Reference proteome</keyword>
<dbReference type="InterPro" id="IPR001245">
    <property type="entry name" value="Ser-Thr/Tyr_kinase_cat_dom"/>
</dbReference>
<feature type="domain" description="Protein kinase" evidence="1">
    <location>
        <begin position="152"/>
        <end position="415"/>
    </location>
</feature>
<evidence type="ECO:0000259" key="1">
    <source>
        <dbReference type="PROSITE" id="PS50011"/>
    </source>
</evidence>
<dbReference type="EMBL" id="CAJVPY010008209">
    <property type="protein sequence ID" value="CAG8692834.1"/>
    <property type="molecule type" value="Genomic_DNA"/>
</dbReference>
<reference evidence="2" key="1">
    <citation type="submission" date="2021-06" db="EMBL/GenBank/DDBJ databases">
        <authorList>
            <person name="Kallberg Y."/>
            <person name="Tangrot J."/>
            <person name="Rosling A."/>
        </authorList>
    </citation>
    <scope>NUCLEOTIDE SEQUENCE</scope>
    <source>
        <strain evidence="2">MA453B</strain>
    </source>
</reference>